<dbReference type="RefSeq" id="WP_271323003.1">
    <property type="nucleotide sequence ID" value="NZ_JAAGKO020000039.1"/>
</dbReference>
<keyword evidence="2" id="KW-1133">Transmembrane helix</keyword>
<proteinExistence type="predicted"/>
<evidence type="ECO:0008006" key="6">
    <source>
        <dbReference type="Google" id="ProtNLM"/>
    </source>
</evidence>
<evidence type="ECO:0000256" key="2">
    <source>
        <dbReference type="SAM" id="Phobius"/>
    </source>
</evidence>
<evidence type="ECO:0000256" key="1">
    <source>
        <dbReference type="SAM" id="MobiDB-lite"/>
    </source>
</evidence>
<comment type="caution">
    <text evidence="4">The sequence shown here is derived from an EMBL/GenBank/DDBJ whole genome shotgun (WGS) entry which is preliminary data.</text>
</comment>
<evidence type="ECO:0000256" key="3">
    <source>
        <dbReference type="SAM" id="SignalP"/>
    </source>
</evidence>
<keyword evidence="5" id="KW-1185">Reference proteome</keyword>
<feature type="compositionally biased region" description="Low complexity" evidence="1">
    <location>
        <begin position="24"/>
        <end position="41"/>
    </location>
</feature>
<dbReference type="EMBL" id="JAAGKO020000039">
    <property type="protein sequence ID" value="MDI5965640.1"/>
    <property type="molecule type" value="Genomic_DNA"/>
</dbReference>
<feature type="region of interest" description="Disordered" evidence="1">
    <location>
        <begin position="24"/>
        <end position="44"/>
    </location>
</feature>
<sequence length="256" mass="26608">MFTRALLTGAVLAGVAGLTAAPALADDSASPSPSPSASAAPTEAGTSFRTAAVFQQGQQATADASTGDYLYWAFPADAGQNVTVHASVTFPQAYQRHGTSTWQLDVYDGLRRRQPCTYGTNTRPAPDDTPQIQLTCRLRTVEAYTSAWSNDPLRGAFYVRLTAVDVPSGDLGLPVSTSVTATSVKAGASAAVDGSVTPVVSRYGPDVSPTDGWAGTWWSARWLWTAAGGALAALAAIGGYALTRGHGRFRRVPPGV</sequence>
<name>A0ABT6W4F7_9ACTN</name>
<organism evidence="4 5">
    <name type="scientific">Streptantibioticus silvisoli</name>
    <dbReference type="NCBI Taxonomy" id="2705255"/>
    <lineage>
        <taxon>Bacteria</taxon>
        <taxon>Bacillati</taxon>
        <taxon>Actinomycetota</taxon>
        <taxon>Actinomycetes</taxon>
        <taxon>Kitasatosporales</taxon>
        <taxon>Streptomycetaceae</taxon>
        <taxon>Streptantibioticus</taxon>
    </lineage>
</organism>
<protein>
    <recommendedName>
        <fullName evidence="6">Secreted protein</fullName>
    </recommendedName>
</protein>
<feature type="transmembrane region" description="Helical" evidence="2">
    <location>
        <begin position="222"/>
        <end position="242"/>
    </location>
</feature>
<reference evidence="4 5" key="1">
    <citation type="submission" date="2023-05" db="EMBL/GenBank/DDBJ databases">
        <title>Streptantibioticus silvisoli sp. nov., acidotolerant actinomycetes 1 from pine litter.</title>
        <authorList>
            <person name="Swiecimska M."/>
            <person name="Golinska P."/>
            <person name="Sangal V."/>
            <person name="Wachnowicz B."/>
            <person name="Goodfellow M."/>
        </authorList>
    </citation>
    <scope>NUCLEOTIDE SEQUENCE [LARGE SCALE GENOMIC DNA]</scope>
    <source>
        <strain evidence="4 5">SL54</strain>
    </source>
</reference>
<keyword evidence="3" id="KW-0732">Signal</keyword>
<accession>A0ABT6W4F7</accession>
<dbReference type="Proteomes" id="UP001156398">
    <property type="component" value="Unassembled WGS sequence"/>
</dbReference>
<keyword evidence="2" id="KW-0812">Transmembrane</keyword>
<keyword evidence="2" id="KW-0472">Membrane</keyword>
<evidence type="ECO:0000313" key="5">
    <source>
        <dbReference type="Proteomes" id="UP001156398"/>
    </source>
</evidence>
<gene>
    <name evidence="4" type="ORF">POF43_023415</name>
</gene>
<evidence type="ECO:0000313" key="4">
    <source>
        <dbReference type="EMBL" id="MDI5965640.1"/>
    </source>
</evidence>
<feature type="signal peptide" evidence="3">
    <location>
        <begin position="1"/>
        <end position="25"/>
    </location>
</feature>
<feature type="chain" id="PRO_5046312671" description="Secreted protein" evidence="3">
    <location>
        <begin position="26"/>
        <end position="256"/>
    </location>
</feature>